<gene>
    <name evidence="3" type="ORF">ACFPQ3_03565</name>
</gene>
<proteinExistence type="predicted"/>
<dbReference type="InterPro" id="IPR036890">
    <property type="entry name" value="HATPase_C_sf"/>
</dbReference>
<evidence type="ECO:0000256" key="1">
    <source>
        <dbReference type="SAM" id="Phobius"/>
    </source>
</evidence>
<dbReference type="CDD" id="cd16935">
    <property type="entry name" value="HATPase_AgrC-ComD-like"/>
    <property type="match status" value="1"/>
</dbReference>
<feature type="transmembrane region" description="Helical" evidence="1">
    <location>
        <begin position="87"/>
        <end position="109"/>
    </location>
</feature>
<comment type="caution">
    <text evidence="3">The sequence shown here is derived from an EMBL/GenBank/DDBJ whole genome shotgun (WGS) entry which is preliminary data.</text>
</comment>
<feature type="transmembrane region" description="Helical" evidence="1">
    <location>
        <begin position="161"/>
        <end position="181"/>
    </location>
</feature>
<evidence type="ECO:0000313" key="4">
    <source>
        <dbReference type="Proteomes" id="UP001596110"/>
    </source>
</evidence>
<feature type="transmembrane region" description="Helical" evidence="1">
    <location>
        <begin position="121"/>
        <end position="141"/>
    </location>
</feature>
<sequence length="439" mass="50411">MIFPDIPRIYTALAETFAVIIVSLPILKKQSSLHSFIIKGAIILIGQVFLQFIADKFPLYLWILGMFLNITWMYLSLYLLKNSIKISFYLTAKSFVAAELTAALSWHLYCLLAYKVRKFSLTSEIIFMGISYALCFISLALVERNADSNDTEKMIGKKEVLIAAFTALSIFLFSNIGFLLTEASLGFNDSSNIFILRSMMNFSGLLILLTQEAFRRDEYLRQELLAMQNAFQLQYNQYQAYRENSDIISRKVHDLKHQIGIIKDEANDEKRASYLHDMEISIREFESKVDTGNPVLDTIISQKSRYCLQHDITFTCLVQGELLNHLDVMDLSSLFGNAIDNAIEAVEKIPNKDQRLITLKISKYAQFAIIKLDNYDLSELHFTTESLPQTSKSDKQNHGIGLKSIRYICEKYQGHMTLTKKDNWVKLKIILPRLGQKDF</sequence>
<accession>A0ABW0UAW4</accession>
<dbReference type="PANTHER" id="PTHR40448">
    <property type="entry name" value="TWO-COMPONENT SENSOR HISTIDINE KINASE"/>
    <property type="match status" value="1"/>
</dbReference>
<evidence type="ECO:0000313" key="3">
    <source>
        <dbReference type="EMBL" id="MFC5630681.1"/>
    </source>
</evidence>
<feature type="transmembrane region" description="Helical" evidence="1">
    <location>
        <begin position="193"/>
        <end position="214"/>
    </location>
</feature>
<dbReference type="Proteomes" id="UP001596110">
    <property type="component" value="Unassembled WGS sequence"/>
</dbReference>
<dbReference type="EMBL" id="JBHSOJ010000015">
    <property type="protein sequence ID" value="MFC5630681.1"/>
    <property type="molecule type" value="Genomic_DNA"/>
</dbReference>
<keyword evidence="1" id="KW-1133">Transmembrane helix</keyword>
<protein>
    <submittedName>
        <fullName evidence="3">GHKL domain-containing protein</fullName>
    </submittedName>
</protein>
<dbReference type="PANTHER" id="PTHR40448:SF1">
    <property type="entry name" value="TWO-COMPONENT SENSOR HISTIDINE KINASE"/>
    <property type="match status" value="1"/>
</dbReference>
<feature type="transmembrane region" description="Helical" evidence="1">
    <location>
        <begin position="60"/>
        <end position="80"/>
    </location>
</feature>
<evidence type="ECO:0000259" key="2">
    <source>
        <dbReference type="Pfam" id="PF14501"/>
    </source>
</evidence>
<dbReference type="InterPro" id="IPR032834">
    <property type="entry name" value="NatK-like_C"/>
</dbReference>
<keyword evidence="1" id="KW-0812">Transmembrane</keyword>
<keyword evidence="1" id="KW-0472">Membrane</keyword>
<feature type="domain" description="Sensor histidine kinase NatK-like C-terminal" evidence="2">
    <location>
        <begin position="326"/>
        <end position="432"/>
    </location>
</feature>
<name>A0ABW0UAW4_9STRE</name>
<feature type="transmembrane region" description="Helical" evidence="1">
    <location>
        <begin position="6"/>
        <end position="27"/>
    </location>
</feature>
<dbReference type="RefSeq" id="WP_156805789.1">
    <property type="nucleotide sequence ID" value="NZ_JBHSOJ010000015.1"/>
</dbReference>
<keyword evidence="4" id="KW-1185">Reference proteome</keyword>
<dbReference type="SUPFAM" id="SSF55874">
    <property type="entry name" value="ATPase domain of HSP90 chaperone/DNA topoisomerase II/histidine kinase"/>
    <property type="match status" value="1"/>
</dbReference>
<dbReference type="Gene3D" id="3.30.565.10">
    <property type="entry name" value="Histidine kinase-like ATPase, C-terminal domain"/>
    <property type="match status" value="1"/>
</dbReference>
<reference evidence="4" key="1">
    <citation type="journal article" date="2019" name="Int. J. Syst. Evol. Microbiol.">
        <title>The Global Catalogue of Microorganisms (GCM) 10K type strain sequencing project: providing services to taxonomists for standard genome sequencing and annotation.</title>
        <authorList>
            <consortium name="The Broad Institute Genomics Platform"/>
            <consortium name="The Broad Institute Genome Sequencing Center for Infectious Disease"/>
            <person name="Wu L."/>
            <person name="Ma J."/>
        </authorList>
    </citation>
    <scope>NUCLEOTIDE SEQUENCE [LARGE SCALE GENOMIC DNA]</scope>
    <source>
        <strain evidence="4">DT43</strain>
    </source>
</reference>
<feature type="transmembrane region" description="Helical" evidence="1">
    <location>
        <begin position="36"/>
        <end position="54"/>
    </location>
</feature>
<organism evidence="3 4">
    <name type="scientific">Streptococcus caledonicus</name>
    <dbReference type="NCBI Taxonomy" id="2614158"/>
    <lineage>
        <taxon>Bacteria</taxon>
        <taxon>Bacillati</taxon>
        <taxon>Bacillota</taxon>
        <taxon>Bacilli</taxon>
        <taxon>Lactobacillales</taxon>
        <taxon>Streptococcaceae</taxon>
        <taxon>Streptococcus</taxon>
    </lineage>
</organism>
<dbReference type="Pfam" id="PF14501">
    <property type="entry name" value="HATPase_c_5"/>
    <property type="match status" value="1"/>
</dbReference>